<dbReference type="EMBL" id="CP000822">
    <property type="protein sequence ID" value="ABV12993.1"/>
    <property type="molecule type" value="Genomic_DNA"/>
</dbReference>
<keyword evidence="1" id="KW-1133">Transmembrane helix</keyword>
<name>A8AHN0_CITK8</name>
<protein>
    <submittedName>
        <fullName evidence="2">Uncharacterized protein</fullName>
    </submittedName>
</protein>
<proteinExistence type="predicted"/>
<dbReference type="AlphaFoldDB" id="A8AHN0"/>
<reference evidence="2 3" key="1">
    <citation type="submission" date="2007-08" db="EMBL/GenBank/DDBJ databases">
        <authorList>
            <consortium name="The Citrobacter koseri Genome Sequencing Project"/>
            <person name="McClelland M."/>
            <person name="Sanderson E.K."/>
            <person name="Porwollik S."/>
            <person name="Spieth J."/>
            <person name="Clifton W.S."/>
            <person name="Latreille P."/>
            <person name="Courtney L."/>
            <person name="Wang C."/>
            <person name="Pepin K."/>
            <person name="Bhonagiri V."/>
            <person name="Nash W."/>
            <person name="Johnson M."/>
            <person name="Thiruvilangam P."/>
            <person name="Wilson R."/>
        </authorList>
    </citation>
    <scope>NUCLEOTIDE SEQUENCE [LARGE SCALE GENOMIC DNA]</scope>
    <source>
        <strain evidence="3">ATCC BAA-895 / CDC 4225-83 / SGSC4696</strain>
    </source>
</reference>
<organism evidence="2 3">
    <name type="scientific">Citrobacter koseri (strain ATCC BAA-895 / CDC 4225-83 / SGSC4696)</name>
    <dbReference type="NCBI Taxonomy" id="290338"/>
    <lineage>
        <taxon>Bacteria</taxon>
        <taxon>Pseudomonadati</taxon>
        <taxon>Pseudomonadota</taxon>
        <taxon>Gammaproteobacteria</taxon>
        <taxon>Enterobacterales</taxon>
        <taxon>Enterobacteriaceae</taxon>
        <taxon>Citrobacter</taxon>
    </lineage>
</organism>
<keyword evidence="1" id="KW-0472">Membrane</keyword>
<accession>A8AHN0</accession>
<sequence length="48" mass="5706">MISYLDQQEVIMIIQLITIALGLVAIVISSRSIYEMWKFEREYKKKGR</sequence>
<dbReference type="STRING" id="290338.CKO_01866"/>
<dbReference type="KEGG" id="cko:CKO_01866"/>
<evidence type="ECO:0000256" key="1">
    <source>
        <dbReference type="SAM" id="Phobius"/>
    </source>
</evidence>
<keyword evidence="1" id="KW-0812">Transmembrane</keyword>
<gene>
    <name evidence="2" type="ordered locus">CKO_01866</name>
</gene>
<dbReference type="HOGENOM" id="CLU_3151002_0_0_6"/>
<evidence type="ECO:0000313" key="3">
    <source>
        <dbReference type="Proteomes" id="UP000008148"/>
    </source>
</evidence>
<keyword evidence="3" id="KW-1185">Reference proteome</keyword>
<dbReference type="Proteomes" id="UP000008148">
    <property type="component" value="Chromosome"/>
</dbReference>
<evidence type="ECO:0000313" key="2">
    <source>
        <dbReference type="EMBL" id="ABV12993.1"/>
    </source>
</evidence>
<feature type="transmembrane region" description="Helical" evidence="1">
    <location>
        <begin position="12"/>
        <end position="34"/>
    </location>
</feature>